<keyword evidence="4" id="KW-0479">Metal-binding</keyword>
<keyword evidence="7" id="KW-0482">Metalloprotease</keyword>
<keyword evidence="3" id="KW-0645">Protease</keyword>
<name>A0A4Y5JUG0_9CAUD</name>
<evidence type="ECO:0000256" key="3">
    <source>
        <dbReference type="ARBA" id="ARBA00022670"/>
    </source>
</evidence>
<dbReference type="InterPro" id="IPR001567">
    <property type="entry name" value="Pept_M3A_M3B_dom"/>
</dbReference>
<dbReference type="PANTHER" id="PTHR43660:SF1">
    <property type="entry name" value="DIPEPTIDYL CARBOXYPEPTIDASE"/>
    <property type="match status" value="1"/>
</dbReference>
<dbReference type="Pfam" id="PF01432">
    <property type="entry name" value="Peptidase_M3"/>
    <property type="match status" value="1"/>
</dbReference>
<evidence type="ECO:0000256" key="7">
    <source>
        <dbReference type="ARBA" id="ARBA00023049"/>
    </source>
</evidence>
<sequence length="673" mass="78171">MKNYLLTVPVNSNVDYTKLDIHDFVPAIKELTTRLFYNTGVTLQKETILFNDLVVSEDASRLAFINSILHNLLNTCSTTELENIADECDTICTEYYNNSRIAYSEREYNAYKNIKNNESYFSSLKYYEQKYVIDAIEYYEEESDINFSHDTKIYLSSLYSKLNKAQQNFSNNIIKHTAKNRYYFEHDFQVEGIPDNIKDIMRENARADGHESGYVATTEHYIYTAIMQYCSYEYTRKTMLEAFYVASNGEYSNTTNITDIVSIKSEIAKLFGFSTFAEKSLKHKMAKTPDNVFSVLNKLKDLVVDKALEEEKELLTFAKSKGYQRPSVRAADRNYYSTMRLKEEYNLDKKVIEEYYTYAGVLPCIYGVIKKLFDVTFVEDPDASVWHEDVKCYKVFEDSKHIAYIFIDPFSRNGKQSGAWMNGIIKRDFAYNTTLPVAVIVTNLSKTSITLDDVRTLLHEFGHALHHVLTKVEFPNYNGISVEWDAVELPSQLLENWINDKELLIEMSSHYSTKEKIPEYIIDNWLAIDNYMAASSLRTQLLYSLVDMKIFNSNAKTDKDCIEIFNEVAKDLKLNTEDNPFMHLFLYSFSHIFSGGYTAGYYSYLWAEIMSSDVYLEFKNKGMYNIEFANKIKKDILYAGSINDFDVMYRTLMGRDPDPESLLIVRGLQNSKK</sequence>
<dbReference type="SUPFAM" id="SSF55486">
    <property type="entry name" value="Metalloproteases ('zincins'), catalytic domain"/>
    <property type="match status" value="1"/>
</dbReference>
<accession>A0A4Y5JUG0</accession>
<gene>
    <name evidence="9" type="ORF">EST35_0188</name>
</gene>
<evidence type="ECO:0000256" key="2">
    <source>
        <dbReference type="ARBA" id="ARBA00006040"/>
    </source>
</evidence>
<dbReference type="GO" id="GO:0006508">
    <property type="term" value="P:proteolysis"/>
    <property type="evidence" value="ECO:0007669"/>
    <property type="project" value="UniProtKB-KW"/>
</dbReference>
<dbReference type="InterPro" id="IPR045090">
    <property type="entry name" value="Pept_M3A_M3B"/>
</dbReference>
<keyword evidence="6" id="KW-0862">Zinc</keyword>
<dbReference type="GO" id="GO:0046872">
    <property type="term" value="F:metal ion binding"/>
    <property type="evidence" value="ECO:0007669"/>
    <property type="project" value="UniProtKB-KW"/>
</dbReference>
<comment type="cofactor">
    <cofactor evidence="1">
        <name>Zn(2+)</name>
        <dbReference type="ChEBI" id="CHEBI:29105"/>
    </cofactor>
</comment>
<dbReference type="Gene3D" id="3.40.390.10">
    <property type="entry name" value="Collagenase (Catalytic Domain)"/>
    <property type="match status" value="1"/>
</dbReference>
<keyword evidence="5 9" id="KW-0378">Hydrolase</keyword>
<evidence type="ECO:0000256" key="4">
    <source>
        <dbReference type="ARBA" id="ARBA00022723"/>
    </source>
</evidence>
<dbReference type="EC" id="3.4.24.70" evidence="9"/>
<evidence type="ECO:0000259" key="8">
    <source>
        <dbReference type="Pfam" id="PF01432"/>
    </source>
</evidence>
<keyword evidence="10" id="KW-1185">Reference proteome</keyword>
<dbReference type="Gene3D" id="1.10.1370.10">
    <property type="entry name" value="Neurolysin, domain 3"/>
    <property type="match status" value="1"/>
</dbReference>
<feature type="domain" description="Peptidase M3A/M3B catalytic" evidence="8">
    <location>
        <begin position="226"/>
        <end position="663"/>
    </location>
</feature>
<evidence type="ECO:0000313" key="10">
    <source>
        <dbReference type="Proteomes" id="UP000316733"/>
    </source>
</evidence>
<dbReference type="InterPro" id="IPR024079">
    <property type="entry name" value="MetalloPept_cat_dom_sf"/>
</dbReference>
<dbReference type="InterPro" id="IPR024077">
    <property type="entry name" value="Neurolysin/TOP_dom2"/>
</dbReference>
<dbReference type="EMBL" id="MK797984">
    <property type="protein sequence ID" value="QCG76069.1"/>
    <property type="molecule type" value="Genomic_DNA"/>
</dbReference>
<evidence type="ECO:0000256" key="1">
    <source>
        <dbReference type="ARBA" id="ARBA00001947"/>
    </source>
</evidence>
<comment type="similarity">
    <text evidence="2">Belongs to the peptidase M3 family.</text>
</comment>
<evidence type="ECO:0000256" key="5">
    <source>
        <dbReference type="ARBA" id="ARBA00022801"/>
    </source>
</evidence>
<dbReference type="Proteomes" id="UP000316733">
    <property type="component" value="Segment"/>
</dbReference>
<proteinExistence type="inferred from homology"/>
<reference evidence="10" key="1">
    <citation type="journal article" date="2020" name="bioRxiv">
        <title>Integrative omics analysis of Pseudomonas aeruginosa virus PA5oct highlights the molecular complexity of jumbo phages.</title>
        <authorList>
            <person name="Lood C."/>
            <person name="Danis-Wlodarczyk K."/>
            <person name="Blasdel B.G."/>
            <person name="Jang H.B."/>
            <person name="Vandenheuvel D."/>
            <person name="Briers Y."/>
            <person name="Noben J.-P."/>
            <person name="van Noort V."/>
            <person name="Drulis-Kawa Z."/>
            <person name="Lavigne R."/>
        </authorList>
    </citation>
    <scope>NUCLEOTIDE SEQUENCE [LARGE SCALE GENOMIC DNA]</scope>
</reference>
<evidence type="ECO:0000313" key="9">
    <source>
        <dbReference type="EMBL" id="QCG76069.1"/>
    </source>
</evidence>
<protein>
    <submittedName>
        <fullName evidence="9">Oligopeptidase A</fullName>
        <ecNumber evidence="9">3.4.24.70</ecNumber>
    </submittedName>
</protein>
<dbReference type="PANTHER" id="PTHR43660">
    <property type="entry name" value="DIPEPTIDYL CARBOXYPEPTIDASE"/>
    <property type="match status" value="1"/>
</dbReference>
<organism evidence="9 10">
    <name type="scientific">Pseudomonas phage vB_PaeM_PA5oct</name>
    <dbReference type="NCBI Taxonomy" id="2163605"/>
    <lineage>
        <taxon>Viruses</taxon>
        <taxon>Duplodnaviria</taxon>
        <taxon>Heunggongvirae</taxon>
        <taxon>Uroviricota</taxon>
        <taxon>Caudoviricetes</taxon>
        <taxon>Arenbergviridae</taxon>
        <taxon>Wroclawvirus</taxon>
        <taxon>Wroclawvirus PA5oct</taxon>
    </lineage>
</organism>
<dbReference type="GO" id="GO:0004222">
    <property type="term" value="F:metalloendopeptidase activity"/>
    <property type="evidence" value="ECO:0007669"/>
    <property type="project" value="UniProtKB-EC"/>
</dbReference>
<evidence type="ECO:0000256" key="6">
    <source>
        <dbReference type="ARBA" id="ARBA00022833"/>
    </source>
</evidence>